<dbReference type="SUPFAM" id="SSF54106">
    <property type="entry name" value="LysM domain"/>
    <property type="match status" value="1"/>
</dbReference>
<dbReference type="OrthoDB" id="2107166at2759"/>
<reference evidence="3" key="1">
    <citation type="journal article" date="2020" name="Nat. Commun.">
        <title>Large-scale genome sequencing of mycorrhizal fungi provides insights into the early evolution of symbiotic traits.</title>
        <authorList>
            <person name="Miyauchi S."/>
            <person name="Kiss E."/>
            <person name="Kuo A."/>
            <person name="Drula E."/>
            <person name="Kohler A."/>
            <person name="Sanchez-Garcia M."/>
            <person name="Morin E."/>
            <person name="Andreopoulos B."/>
            <person name="Barry K.W."/>
            <person name="Bonito G."/>
            <person name="Buee M."/>
            <person name="Carver A."/>
            <person name="Chen C."/>
            <person name="Cichocki N."/>
            <person name="Clum A."/>
            <person name="Culley D."/>
            <person name="Crous P.W."/>
            <person name="Fauchery L."/>
            <person name="Girlanda M."/>
            <person name="Hayes R.D."/>
            <person name="Keri Z."/>
            <person name="LaButti K."/>
            <person name="Lipzen A."/>
            <person name="Lombard V."/>
            <person name="Magnuson J."/>
            <person name="Maillard F."/>
            <person name="Murat C."/>
            <person name="Nolan M."/>
            <person name="Ohm R.A."/>
            <person name="Pangilinan J."/>
            <person name="Pereira M.F."/>
            <person name="Perotto S."/>
            <person name="Peter M."/>
            <person name="Pfister S."/>
            <person name="Riley R."/>
            <person name="Sitrit Y."/>
            <person name="Stielow J.B."/>
            <person name="Szollosi G."/>
            <person name="Zifcakova L."/>
            <person name="Stursova M."/>
            <person name="Spatafora J.W."/>
            <person name="Tedersoo L."/>
            <person name="Vaario L.M."/>
            <person name="Yamada A."/>
            <person name="Yan M."/>
            <person name="Wang P."/>
            <person name="Xu J."/>
            <person name="Bruns T."/>
            <person name="Baldrian P."/>
            <person name="Vilgalys R."/>
            <person name="Dunand C."/>
            <person name="Henrissat B."/>
            <person name="Grigoriev I.V."/>
            <person name="Hibbett D."/>
            <person name="Nagy L.G."/>
            <person name="Martin F.M."/>
        </authorList>
    </citation>
    <scope>NUCLEOTIDE SEQUENCE</scope>
    <source>
        <strain evidence="3">UH-Tt-Lm1</strain>
    </source>
</reference>
<proteinExistence type="predicted"/>
<accession>A0A9P6HER8</accession>
<reference evidence="3" key="2">
    <citation type="submission" date="2020-11" db="EMBL/GenBank/DDBJ databases">
        <authorList>
            <consortium name="DOE Joint Genome Institute"/>
            <person name="Kuo A."/>
            <person name="Miyauchi S."/>
            <person name="Kiss E."/>
            <person name="Drula E."/>
            <person name="Kohler A."/>
            <person name="Sanchez-Garcia M."/>
            <person name="Andreopoulos B."/>
            <person name="Barry K.W."/>
            <person name="Bonito G."/>
            <person name="Buee M."/>
            <person name="Carver A."/>
            <person name="Chen C."/>
            <person name="Cichocki N."/>
            <person name="Clum A."/>
            <person name="Culley D."/>
            <person name="Crous P.W."/>
            <person name="Fauchery L."/>
            <person name="Girlanda M."/>
            <person name="Hayes R."/>
            <person name="Keri Z."/>
            <person name="Labutti K."/>
            <person name="Lipzen A."/>
            <person name="Lombard V."/>
            <person name="Magnuson J."/>
            <person name="Maillard F."/>
            <person name="Morin E."/>
            <person name="Murat C."/>
            <person name="Nolan M."/>
            <person name="Ohm R."/>
            <person name="Pangilinan J."/>
            <person name="Pereira M."/>
            <person name="Perotto S."/>
            <person name="Peter M."/>
            <person name="Riley R."/>
            <person name="Sitrit Y."/>
            <person name="Stielow B."/>
            <person name="Szollosi G."/>
            <person name="Zifcakova L."/>
            <person name="Stursova M."/>
            <person name="Spatafora J.W."/>
            <person name="Tedersoo L."/>
            <person name="Vaario L.-M."/>
            <person name="Yamada A."/>
            <person name="Yan M."/>
            <person name="Wang P."/>
            <person name="Xu J."/>
            <person name="Bruns T."/>
            <person name="Baldrian P."/>
            <person name="Vilgalys R."/>
            <person name="Henrissat B."/>
            <person name="Grigoriev I.V."/>
            <person name="Hibbett D."/>
            <person name="Nagy L.G."/>
            <person name="Martin F.M."/>
        </authorList>
    </citation>
    <scope>NUCLEOTIDE SEQUENCE</scope>
    <source>
        <strain evidence="3">UH-Tt-Lm1</strain>
    </source>
</reference>
<keyword evidence="4" id="KW-1185">Reference proteome</keyword>
<dbReference type="Pfam" id="PF01476">
    <property type="entry name" value="LysM"/>
    <property type="match status" value="1"/>
</dbReference>
<dbReference type="Gene3D" id="3.10.350.10">
    <property type="entry name" value="LysM domain"/>
    <property type="match status" value="1"/>
</dbReference>
<gene>
    <name evidence="3" type="ORF">BJ322DRAFT_1056271</name>
</gene>
<sequence>MSRWTQYEEDGYRLPEGMTRIGYDSDTGRYRFRDKDGSVWEGSEGAEYGEMRKVTDDEDVESGQPPHIRSDGYSPLPANAYGTIRQSSPYRTLFPFFLLVAVTLLLVFRLVGPIHTQPSTKPCPEGSSDYYIKSGDTCWQITKTYGCTLDRMLDVNSGLNCDVLRVGEKICVPYPDK</sequence>
<dbReference type="CDD" id="cd00118">
    <property type="entry name" value="LysM"/>
    <property type="match status" value="1"/>
</dbReference>
<dbReference type="Proteomes" id="UP000736335">
    <property type="component" value="Unassembled WGS sequence"/>
</dbReference>
<dbReference type="PROSITE" id="PS51782">
    <property type="entry name" value="LYSM"/>
    <property type="match status" value="1"/>
</dbReference>
<feature type="transmembrane region" description="Helical" evidence="1">
    <location>
        <begin position="93"/>
        <end position="112"/>
    </location>
</feature>
<evidence type="ECO:0000256" key="1">
    <source>
        <dbReference type="SAM" id="Phobius"/>
    </source>
</evidence>
<dbReference type="EMBL" id="WIUZ02000006">
    <property type="protein sequence ID" value="KAF9785765.1"/>
    <property type="molecule type" value="Genomic_DNA"/>
</dbReference>
<keyword evidence="1" id="KW-0812">Transmembrane</keyword>
<dbReference type="InterPro" id="IPR018392">
    <property type="entry name" value="LysM"/>
</dbReference>
<evidence type="ECO:0000313" key="3">
    <source>
        <dbReference type="EMBL" id="KAF9785765.1"/>
    </source>
</evidence>
<feature type="domain" description="LysM" evidence="2">
    <location>
        <begin position="128"/>
        <end position="172"/>
    </location>
</feature>
<dbReference type="InterPro" id="IPR036779">
    <property type="entry name" value="LysM_dom_sf"/>
</dbReference>
<dbReference type="AlphaFoldDB" id="A0A9P6HER8"/>
<dbReference type="SMART" id="SM00257">
    <property type="entry name" value="LysM"/>
    <property type="match status" value="1"/>
</dbReference>
<keyword evidence="1" id="KW-0472">Membrane</keyword>
<keyword evidence="1" id="KW-1133">Transmembrane helix</keyword>
<evidence type="ECO:0000313" key="4">
    <source>
        <dbReference type="Proteomes" id="UP000736335"/>
    </source>
</evidence>
<evidence type="ECO:0000259" key="2">
    <source>
        <dbReference type="PROSITE" id="PS51782"/>
    </source>
</evidence>
<protein>
    <recommendedName>
        <fullName evidence="2">LysM domain-containing protein</fullName>
    </recommendedName>
</protein>
<name>A0A9P6HER8_9AGAM</name>
<organism evidence="3 4">
    <name type="scientific">Thelephora terrestris</name>
    <dbReference type="NCBI Taxonomy" id="56493"/>
    <lineage>
        <taxon>Eukaryota</taxon>
        <taxon>Fungi</taxon>
        <taxon>Dikarya</taxon>
        <taxon>Basidiomycota</taxon>
        <taxon>Agaricomycotina</taxon>
        <taxon>Agaricomycetes</taxon>
        <taxon>Thelephorales</taxon>
        <taxon>Thelephoraceae</taxon>
        <taxon>Thelephora</taxon>
    </lineage>
</organism>
<comment type="caution">
    <text evidence="3">The sequence shown here is derived from an EMBL/GenBank/DDBJ whole genome shotgun (WGS) entry which is preliminary data.</text>
</comment>